<dbReference type="AlphaFoldDB" id="A0A834SSH5"/>
<feature type="compositionally biased region" description="Basic and acidic residues" evidence="1">
    <location>
        <begin position="216"/>
        <end position="255"/>
    </location>
</feature>
<gene>
    <name evidence="2" type="ORF">G2W53_035334</name>
</gene>
<dbReference type="Proteomes" id="UP000634136">
    <property type="component" value="Unassembled WGS sequence"/>
</dbReference>
<feature type="compositionally biased region" description="Polar residues" evidence="1">
    <location>
        <begin position="62"/>
        <end position="74"/>
    </location>
</feature>
<feature type="compositionally biased region" description="Basic and acidic residues" evidence="1">
    <location>
        <begin position="330"/>
        <end position="351"/>
    </location>
</feature>
<accession>A0A834SSH5</accession>
<dbReference type="EMBL" id="JAAIUW010000011">
    <property type="protein sequence ID" value="KAF7808591.1"/>
    <property type="molecule type" value="Genomic_DNA"/>
</dbReference>
<protein>
    <submittedName>
        <fullName evidence="2">Uncharacterized protein</fullName>
    </submittedName>
</protein>
<feature type="compositionally biased region" description="Basic and acidic residues" evidence="1">
    <location>
        <begin position="266"/>
        <end position="286"/>
    </location>
</feature>
<feature type="region of interest" description="Disordered" evidence="1">
    <location>
        <begin position="58"/>
        <end position="94"/>
    </location>
</feature>
<sequence length="448" mass="51012">MSTPLEKNESKSSIEKQKVSGMEEQKAPLLDYQSNALHMKVTSILKKRVSESVNELKKRAKNSGTSSMVVPTSNHKSEAADNVTPKDKTKRKRKSMTTSILMADFSSVSFKIPQALIDMNIDMDRLALNCEDPSKQPDPLQFSFIERLQNWNIQYRKRPEGRWDMFYRYGANPKRLFRSMSEVTDFIAYEICPAESPRKKTKKADNTGNDEDPSETIEKVPDEAIDDKGVNNNKPEEENQQKDLEKDDNEDKTADEVINEEGMSCKSEEENQQKDLGNDEMKEKAANEVFDEEGMSCKSEEDNQQKDLGNDEMKDKAADEVINEEGMSCKSEEDNQQKDLGNDEMKEKAANEVFDEKCMSCKLEEDNQQKDLGNDEMKEKAADDVIDDEGTSSIDVGGINNSKPEEENQQKNLGKDENEAKTTTLDDDLPYISSDWTAYERLLDDYFS</sequence>
<evidence type="ECO:0000313" key="2">
    <source>
        <dbReference type="EMBL" id="KAF7808591.1"/>
    </source>
</evidence>
<keyword evidence="3" id="KW-1185">Reference proteome</keyword>
<comment type="caution">
    <text evidence="2">The sequence shown here is derived from an EMBL/GenBank/DDBJ whole genome shotgun (WGS) entry which is preliminary data.</text>
</comment>
<proteinExistence type="predicted"/>
<feature type="compositionally biased region" description="Basic and acidic residues" evidence="1">
    <location>
        <begin position="403"/>
        <end position="420"/>
    </location>
</feature>
<feature type="compositionally biased region" description="Basic and acidic residues" evidence="1">
    <location>
        <begin position="298"/>
        <end position="319"/>
    </location>
</feature>
<feature type="compositionally biased region" description="Polar residues" evidence="1">
    <location>
        <begin position="391"/>
        <end position="402"/>
    </location>
</feature>
<evidence type="ECO:0000313" key="3">
    <source>
        <dbReference type="Proteomes" id="UP000634136"/>
    </source>
</evidence>
<feature type="compositionally biased region" description="Basic and acidic residues" evidence="1">
    <location>
        <begin position="1"/>
        <end position="26"/>
    </location>
</feature>
<reference evidence="2" key="1">
    <citation type="submission" date="2020-09" db="EMBL/GenBank/DDBJ databases">
        <title>Genome-Enabled Discovery of Anthraquinone Biosynthesis in Senna tora.</title>
        <authorList>
            <person name="Kang S.-H."/>
            <person name="Pandey R.P."/>
            <person name="Lee C.-M."/>
            <person name="Sim J.-S."/>
            <person name="Jeong J.-T."/>
            <person name="Choi B.-S."/>
            <person name="Jung M."/>
            <person name="Ginzburg D."/>
            <person name="Zhao K."/>
            <person name="Won S.Y."/>
            <person name="Oh T.-J."/>
            <person name="Yu Y."/>
            <person name="Kim N.-H."/>
            <person name="Lee O.R."/>
            <person name="Lee T.-H."/>
            <person name="Bashyal P."/>
            <person name="Kim T.-S."/>
            <person name="Lee W.-H."/>
            <person name="Kawkins C."/>
            <person name="Kim C.-K."/>
            <person name="Kim J.S."/>
            <person name="Ahn B.O."/>
            <person name="Rhee S.Y."/>
            <person name="Sohng J.K."/>
        </authorList>
    </citation>
    <scope>NUCLEOTIDE SEQUENCE</scope>
    <source>
        <tissue evidence="2">Leaf</tissue>
    </source>
</reference>
<feature type="compositionally biased region" description="Basic and acidic residues" evidence="1">
    <location>
        <begin position="367"/>
        <end position="383"/>
    </location>
</feature>
<name>A0A834SSH5_9FABA</name>
<feature type="region of interest" description="Disordered" evidence="1">
    <location>
        <begin position="197"/>
        <end position="351"/>
    </location>
</feature>
<feature type="compositionally biased region" description="Basic and acidic residues" evidence="1">
    <location>
        <begin position="75"/>
        <end position="87"/>
    </location>
</feature>
<evidence type="ECO:0000256" key="1">
    <source>
        <dbReference type="SAM" id="MobiDB-lite"/>
    </source>
</evidence>
<feature type="region of interest" description="Disordered" evidence="1">
    <location>
        <begin position="367"/>
        <end position="431"/>
    </location>
</feature>
<feature type="region of interest" description="Disordered" evidence="1">
    <location>
        <begin position="1"/>
        <end position="27"/>
    </location>
</feature>
<organism evidence="2 3">
    <name type="scientific">Senna tora</name>
    <dbReference type="NCBI Taxonomy" id="362788"/>
    <lineage>
        <taxon>Eukaryota</taxon>
        <taxon>Viridiplantae</taxon>
        <taxon>Streptophyta</taxon>
        <taxon>Embryophyta</taxon>
        <taxon>Tracheophyta</taxon>
        <taxon>Spermatophyta</taxon>
        <taxon>Magnoliopsida</taxon>
        <taxon>eudicotyledons</taxon>
        <taxon>Gunneridae</taxon>
        <taxon>Pentapetalae</taxon>
        <taxon>rosids</taxon>
        <taxon>fabids</taxon>
        <taxon>Fabales</taxon>
        <taxon>Fabaceae</taxon>
        <taxon>Caesalpinioideae</taxon>
        <taxon>Cassia clade</taxon>
        <taxon>Senna</taxon>
    </lineage>
</organism>